<feature type="region of interest" description="Disordered" evidence="7">
    <location>
        <begin position="219"/>
        <end position="238"/>
    </location>
</feature>
<dbReference type="GO" id="GO:0070043">
    <property type="term" value="F:rRNA (guanine-N7-)-methyltransferase activity"/>
    <property type="evidence" value="ECO:0007669"/>
    <property type="project" value="UniProtKB-UniRule"/>
</dbReference>
<reference evidence="8 9" key="1">
    <citation type="submission" date="2020-01" db="EMBL/GenBank/DDBJ databases">
        <title>Anaeroalcalibacter tamaniensis gen. nov., sp. nov., moderately halophilic strictly anaerobic fermenter bacterium from mud volcano of Taman peninsula.</title>
        <authorList>
            <person name="Frolova A."/>
            <person name="Merkel A.Y."/>
            <person name="Slobodkin A.I."/>
        </authorList>
    </citation>
    <scope>NUCLEOTIDE SEQUENCE [LARGE SCALE GENOMIC DNA]</scope>
    <source>
        <strain evidence="8 9">F-3ap</strain>
    </source>
</reference>
<dbReference type="NCBIfam" id="TIGR00138">
    <property type="entry name" value="rsmG_gidB"/>
    <property type="match status" value="1"/>
</dbReference>
<keyword evidence="3 6" id="KW-0489">Methyltransferase</keyword>
<sequence>MEKIRKLKKYYNNINIELTDRQAEQLLQFYSLTLEWNERMNLTAIVEEDEFFLKHFIDSSLLAGCLDMNGVESLLDLGTGAGFPGIPLKILFPSLQVVLVDALNKRVQYLAMACDSLGLEGVVCIHGRAEDLGHDTLYRERFDLCVSRAVSELPVLVEYCVPFVKIGGSFVAYKSKDVRKEVEMAENAASLLGARLKAVHEERIPETEILRTFVEYEKTGPTPDKYPRKSGKPSKKPL</sequence>
<evidence type="ECO:0000256" key="7">
    <source>
        <dbReference type="SAM" id="MobiDB-lite"/>
    </source>
</evidence>
<dbReference type="InterPro" id="IPR029063">
    <property type="entry name" value="SAM-dependent_MTases_sf"/>
</dbReference>
<keyword evidence="5 6" id="KW-0949">S-adenosyl-L-methionine</keyword>
<dbReference type="Pfam" id="PF02527">
    <property type="entry name" value="GidB"/>
    <property type="match status" value="1"/>
</dbReference>
<evidence type="ECO:0000313" key="9">
    <source>
        <dbReference type="Proteomes" id="UP000461585"/>
    </source>
</evidence>
<evidence type="ECO:0000256" key="5">
    <source>
        <dbReference type="ARBA" id="ARBA00022691"/>
    </source>
</evidence>
<feature type="binding site" evidence="6">
    <location>
        <position position="78"/>
    </location>
    <ligand>
        <name>S-adenosyl-L-methionine</name>
        <dbReference type="ChEBI" id="CHEBI:59789"/>
    </ligand>
</feature>
<feature type="binding site" evidence="6">
    <location>
        <position position="83"/>
    </location>
    <ligand>
        <name>S-adenosyl-L-methionine</name>
        <dbReference type="ChEBI" id="CHEBI:59789"/>
    </ligand>
</feature>
<dbReference type="SUPFAM" id="SSF53335">
    <property type="entry name" value="S-adenosyl-L-methionine-dependent methyltransferases"/>
    <property type="match status" value="1"/>
</dbReference>
<organism evidence="8 9">
    <name type="scientific">Anaerotalea alkaliphila</name>
    <dbReference type="NCBI Taxonomy" id="2662126"/>
    <lineage>
        <taxon>Bacteria</taxon>
        <taxon>Bacillati</taxon>
        <taxon>Bacillota</taxon>
        <taxon>Clostridia</taxon>
        <taxon>Eubacteriales</taxon>
        <taxon>Anaerotalea</taxon>
    </lineage>
</organism>
<evidence type="ECO:0000256" key="3">
    <source>
        <dbReference type="ARBA" id="ARBA00022603"/>
    </source>
</evidence>
<keyword evidence="4 6" id="KW-0808">Transferase</keyword>
<dbReference type="HAMAP" id="MF_00074">
    <property type="entry name" value="16SrRNA_methyltr_G"/>
    <property type="match status" value="1"/>
</dbReference>
<accession>A0A7X5HWS6</accession>
<name>A0A7X5HWS6_9FIRM</name>
<keyword evidence="2 6" id="KW-0698">rRNA processing</keyword>
<evidence type="ECO:0000256" key="4">
    <source>
        <dbReference type="ARBA" id="ARBA00022679"/>
    </source>
</evidence>
<evidence type="ECO:0000256" key="6">
    <source>
        <dbReference type="HAMAP-Rule" id="MF_00074"/>
    </source>
</evidence>
<dbReference type="GO" id="GO:0005829">
    <property type="term" value="C:cytosol"/>
    <property type="evidence" value="ECO:0007669"/>
    <property type="project" value="TreeGrafter"/>
</dbReference>
<dbReference type="AlphaFoldDB" id="A0A7X5HWS6"/>
<comment type="caution">
    <text evidence="6">Lacks conserved residue(s) required for the propagation of feature annotation.</text>
</comment>
<comment type="subcellular location">
    <subcellularLocation>
        <location evidence="6">Cytoplasm</location>
    </subcellularLocation>
</comment>
<evidence type="ECO:0000256" key="1">
    <source>
        <dbReference type="ARBA" id="ARBA00022490"/>
    </source>
</evidence>
<protein>
    <recommendedName>
        <fullName evidence="6">Ribosomal RNA small subunit methyltransferase G</fullName>
        <ecNumber evidence="6">2.1.1.-</ecNumber>
    </recommendedName>
    <alternativeName>
        <fullName evidence="6">16S rRNA 7-methylguanosine methyltransferase</fullName>
        <shortName evidence="6">16S rRNA m7G methyltransferase</shortName>
    </alternativeName>
</protein>
<comment type="similarity">
    <text evidence="6">Belongs to the methyltransferase superfamily. RNA methyltransferase RsmG family.</text>
</comment>
<dbReference type="PIRSF" id="PIRSF003078">
    <property type="entry name" value="GidB"/>
    <property type="match status" value="1"/>
</dbReference>
<dbReference type="Gene3D" id="3.40.50.150">
    <property type="entry name" value="Vaccinia Virus protein VP39"/>
    <property type="match status" value="1"/>
</dbReference>
<proteinExistence type="inferred from homology"/>
<dbReference type="InterPro" id="IPR003682">
    <property type="entry name" value="rRNA_ssu_MeTfrase_G"/>
</dbReference>
<comment type="function">
    <text evidence="6">Specifically methylates the N7 position of a guanine in 16S rRNA.</text>
</comment>
<feature type="compositionally biased region" description="Basic residues" evidence="7">
    <location>
        <begin position="228"/>
        <end position="238"/>
    </location>
</feature>
<keyword evidence="1 6" id="KW-0963">Cytoplasm</keyword>
<evidence type="ECO:0000313" key="8">
    <source>
        <dbReference type="EMBL" id="NDL68083.1"/>
    </source>
</evidence>
<feature type="binding site" evidence="6">
    <location>
        <begin position="129"/>
        <end position="130"/>
    </location>
    <ligand>
        <name>S-adenosyl-L-methionine</name>
        <dbReference type="ChEBI" id="CHEBI:59789"/>
    </ligand>
</feature>
<keyword evidence="9" id="KW-1185">Reference proteome</keyword>
<dbReference type="PANTHER" id="PTHR31760">
    <property type="entry name" value="S-ADENOSYL-L-METHIONINE-DEPENDENT METHYLTRANSFERASES SUPERFAMILY PROTEIN"/>
    <property type="match status" value="1"/>
</dbReference>
<dbReference type="EC" id="2.1.1.-" evidence="6"/>
<gene>
    <name evidence="6 8" type="primary">rsmG</name>
    <name evidence="8" type="ORF">GXN74_10055</name>
</gene>
<evidence type="ECO:0000256" key="2">
    <source>
        <dbReference type="ARBA" id="ARBA00022552"/>
    </source>
</evidence>
<dbReference type="FunFam" id="3.40.50.150:FF:000041">
    <property type="entry name" value="Ribosomal RNA small subunit methyltransferase G"/>
    <property type="match status" value="1"/>
</dbReference>
<comment type="caution">
    <text evidence="8">The sequence shown here is derived from an EMBL/GenBank/DDBJ whole genome shotgun (WGS) entry which is preliminary data.</text>
</comment>
<dbReference type="EMBL" id="JAAEEH010000027">
    <property type="protein sequence ID" value="NDL68083.1"/>
    <property type="molecule type" value="Genomic_DNA"/>
</dbReference>
<feature type="binding site" evidence="6">
    <location>
        <position position="148"/>
    </location>
    <ligand>
        <name>S-adenosyl-L-methionine</name>
        <dbReference type="ChEBI" id="CHEBI:59789"/>
    </ligand>
</feature>
<dbReference type="RefSeq" id="WP_162370806.1">
    <property type="nucleotide sequence ID" value="NZ_JAAEEH010000027.1"/>
</dbReference>
<dbReference type="Proteomes" id="UP000461585">
    <property type="component" value="Unassembled WGS sequence"/>
</dbReference>
<dbReference type="PANTHER" id="PTHR31760:SF0">
    <property type="entry name" value="S-ADENOSYL-L-METHIONINE-DEPENDENT METHYLTRANSFERASES SUPERFAMILY PROTEIN"/>
    <property type="match status" value="1"/>
</dbReference>